<name>A0A5B9MJM3_9BACT</name>
<keyword evidence="4" id="KW-1185">Reference proteome</keyword>
<accession>A0A5B9MJM3</accession>
<sequence length="332" mass="34080" precursor="true">MTNSRNRFSIGVCLIAVATCAGCASVPPAAPAPAAPTSAQAGATTIVAVAAPAAPGMTLPQFLGLDLVFGGIRTVGGRVRNRLGTRFPGLEARPPIKSITDPSNLGPDASPAEKAAAEAKIEQDKAPQKAKAIKFLAKQGCGKCNEAAEDALLAALDDCSEDIRIATLDGLREAVTGKGGCICPNSCCSPKLLKKLYEIVYEKDDCNEFVEPSHYVRRRARLVICACSGATPIDGGTAPMEGPTSVDAVPTPAGEVTPAVAANAVMPESKSSDVAAQEVVPNNDATADQGIAVVGHTEADATTATVTTTAGFLLPESFDPTLQSDHDSVRRE</sequence>
<evidence type="ECO:0000256" key="1">
    <source>
        <dbReference type="SAM" id="MobiDB-lite"/>
    </source>
</evidence>
<reference evidence="3 4" key="1">
    <citation type="submission" date="2019-02" db="EMBL/GenBank/DDBJ databases">
        <title>Planctomycetal bacteria perform biofilm scaping via a novel small molecule.</title>
        <authorList>
            <person name="Jeske O."/>
            <person name="Boedeker C."/>
            <person name="Wiegand S."/>
            <person name="Breitling P."/>
            <person name="Kallscheuer N."/>
            <person name="Jogler M."/>
            <person name="Rohde M."/>
            <person name="Petersen J."/>
            <person name="Medema M.H."/>
            <person name="Surup F."/>
            <person name="Jogler C."/>
        </authorList>
    </citation>
    <scope>NUCLEOTIDE SEQUENCE [LARGE SCALE GENOMIC DNA]</scope>
    <source>
        <strain evidence="3 4">Mal15</strain>
    </source>
</reference>
<evidence type="ECO:0000313" key="3">
    <source>
        <dbReference type="EMBL" id="QEG01472.1"/>
    </source>
</evidence>
<dbReference type="Proteomes" id="UP000321353">
    <property type="component" value="Chromosome"/>
</dbReference>
<evidence type="ECO:0000313" key="4">
    <source>
        <dbReference type="Proteomes" id="UP000321353"/>
    </source>
</evidence>
<evidence type="ECO:0000256" key="2">
    <source>
        <dbReference type="SAM" id="SignalP"/>
    </source>
</evidence>
<dbReference type="KEGG" id="smam:Mal15_55480"/>
<gene>
    <name evidence="3" type="ORF">Mal15_55480</name>
</gene>
<dbReference type="RefSeq" id="WP_147870548.1">
    <property type="nucleotide sequence ID" value="NZ_CP036264.1"/>
</dbReference>
<proteinExistence type="predicted"/>
<feature type="chain" id="PRO_5023036738" description="HEAT repeat domain-containing protein" evidence="2">
    <location>
        <begin position="30"/>
        <end position="332"/>
    </location>
</feature>
<dbReference type="AlphaFoldDB" id="A0A5B9MJM3"/>
<protein>
    <recommendedName>
        <fullName evidence="5">HEAT repeat domain-containing protein</fullName>
    </recommendedName>
</protein>
<evidence type="ECO:0008006" key="5">
    <source>
        <dbReference type="Google" id="ProtNLM"/>
    </source>
</evidence>
<keyword evidence="2" id="KW-0732">Signal</keyword>
<dbReference type="EMBL" id="CP036264">
    <property type="protein sequence ID" value="QEG01472.1"/>
    <property type="molecule type" value="Genomic_DNA"/>
</dbReference>
<organism evidence="3 4">
    <name type="scientific">Stieleria maiorica</name>
    <dbReference type="NCBI Taxonomy" id="2795974"/>
    <lineage>
        <taxon>Bacteria</taxon>
        <taxon>Pseudomonadati</taxon>
        <taxon>Planctomycetota</taxon>
        <taxon>Planctomycetia</taxon>
        <taxon>Pirellulales</taxon>
        <taxon>Pirellulaceae</taxon>
        <taxon>Stieleria</taxon>
    </lineage>
</organism>
<feature type="signal peptide" evidence="2">
    <location>
        <begin position="1"/>
        <end position="29"/>
    </location>
</feature>
<feature type="region of interest" description="Disordered" evidence="1">
    <location>
        <begin position="90"/>
        <end position="110"/>
    </location>
</feature>